<dbReference type="InterPro" id="IPR023173">
    <property type="entry name" value="NADPH_Cyt_P450_Rdtase_alpha"/>
</dbReference>
<dbReference type="Gene3D" id="4.10.780.10">
    <property type="entry name" value="Pyruvate-flavodoxin oxidoreductase, EKR domain"/>
    <property type="match status" value="1"/>
</dbReference>
<evidence type="ECO:0000256" key="5">
    <source>
        <dbReference type="ARBA" id="ARBA00022827"/>
    </source>
</evidence>
<dbReference type="InterPro" id="IPR029061">
    <property type="entry name" value="THDP-binding"/>
</dbReference>
<feature type="domain" description="4Fe-4S ferredoxin-type" evidence="9">
    <location>
        <begin position="298"/>
        <end position="327"/>
    </location>
</feature>
<evidence type="ECO:0000256" key="1">
    <source>
        <dbReference type="ARBA" id="ARBA00001917"/>
    </source>
</evidence>
<dbReference type="GO" id="GO:0030976">
    <property type="term" value="F:thiamine pyrophosphate binding"/>
    <property type="evidence" value="ECO:0007669"/>
    <property type="project" value="InterPro"/>
</dbReference>
<dbReference type="InterPro" id="IPR017896">
    <property type="entry name" value="4Fe4S_Fe-S-bd"/>
</dbReference>
<dbReference type="Proteomes" id="UP000626109">
    <property type="component" value="Unassembled WGS sequence"/>
</dbReference>
<protein>
    <recommendedName>
        <fullName evidence="13">Pyruvate:ferredoxin oxidoreductase</fullName>
    </recommendedName>
</protein>
<sequence length="1305" mass="142555">CIFWGFGSDGTVGANKNTIKIIAQNTPLFAQGYFKYDALKSGGVTISHLRFGPEPIMGSYLIDAGCDYLAIHKKEYINSFFAELLLGPLRDGGTLAPVPAISESPIAVSLQTYSNKYPASADVLNCPWSDAELAQELPPPFRKIVGQKRLKVCAIDASAVAKRTGMGRLINNIMTAVFFELSGVLPTEQALALLKDAVKKTYKNKGEAIVSQNITAVEAAIEGLRVVKYLAEAWAALTCDMESFYKKARSEQPPAYVEETLDKIQTMRGDELKVSQMEADGCVPLGQTYFAKRGVAETVPVVDMDKCIQCNVCSAICPHAVIRPFLLSATQPTQMQAQSHAELSQAPKAFETRKATGGNTYAGLHYRIQASPEDCTGCEVCTNACPVGALTMIPREQSNQQGHSLNWDYAMTVPSRGKRFANNLKGSQFQDPLLEFSGACEGCGETPYAKLVTQMFGKRLIVANATGCSSIWGATAGWVPYTKDKVTGKGVAWGNSLFEDNAEFGLGQFMGVKQRRRQLRDRVEAALARAGKAMSIPLRSHLEQWLEFSEAPPTDGTISERLSDQIGPLLEEEQGKAREIAEVLRLKDMLTKPSMWMFGGDGWANDIGFGGIDHVLAGGNNVKICVLDTEVYSNTGGQSSKATPMGAVAKFAQAGRDQKKKDLGAMAMQYHHVYVASVAIGANYKQCVEAFSEAEKYQGPALLICYSPCIEHRFFKTGLSAMSLDQRDAVECGYWPLYRFNPILAKEGKNPFLLDSKKVTGDVMKFLSRWVPGSQNRYAQLVRSSPAVAEQLQGQLSVHLKALRQRASEEGVSLMKEVSNLKDGLAKAKSVGEPVLIAFGSDTGVTEQLAKKFAGLCADRNVQVVRVCDLDELSDIDELKAAANGAVCVVMCATCGKGDFPQNSSLFWSCISAPGVPAKALEGMRFCTFAMGDRSYAESFCEATKKIDERLEGLGGSRILDMGIGDDRDEDKWETGFSAWLPKFWETIKAPEPQDDGAPKAALFELKWHEGAVLAPNHICPPNTQLLTVIENERLTPQDYERDIRHFSLSTTGADFPFDLGDAVAIYPENLPEDVDAALAMLGLKGESVLTVHCVSPNVSERHRRTFEQRVTARQIVASVLDLFGRPSKSFCSDLARFANLSDQKALRRLASPAGADEWTALVDGCPTFFDLMKKFSSARPQLEQLLSFVPLIKPRIYSIASDDKYKPDCVEFTVVINQWKTKGTGEMKTGTCTKFIQRAAVGTKIPCSVICGTFQFPADVPCFLNSDVPRPMVMVGLGTGIAPIRSFMQDKLYKKKKGIKSGPQ</sequence>
<dbReference type="Pfam" id="PF02775">
    <property type="entry name" value="TPP_enzyme_C"/>
    <property type="match status" value="1"/>
</dbReference>
<dbReference type="InterPro" id="IPR001709">
    <property type="entry name" value="Flavoprot_Pyr_Nucl_cyt_Rdtase"/>
</dbReference>
<comment type="cofactor">
    <cofactor evidence="1">
        <name>FMN</name>
        <dbReference type="ChEBI" id="CHEBI:58210"/>
    </cofactor>
</comment>
<accession>A0A813JVR0</accession>
<dbReference type="Gene3D" id="3.40.50.80">
    <property type="entry name" value="Nucleotide-binding domain of ferredoxin-NADP reductase (FNR) module"/>
    <property type="match status" value="1"/>
</dbReference>
<evidence type="ECO:0000256" key="3">
    <source>
        <dbReference type="ARBA" id="ARBA00022630"/>
    </source>
</evidence>
<dbReference type="Gene3D" id="3.40.920.10">
    <property type="entry name" value="Pyruvate-ferredoxin oxidoreductase, PFOR, domain III"/>
    <property type="match status" value="1"/>
</dbReference>
<dbReference type="EMBL" id="CAJNNW010026259">
    <property type="protein sequence ID" value="CAE8684023.1"/>
    <property type="molecule type" value="Genomic_DNA"/>
</dbReference>
<keyword evidence="6" id="KW-0521">NADP</keyword>
<dbReference type="SUPFAM" id="SSF52218">
    <property type="entry name" value="Flavoproteins"/>
    <property type="match status" value="1"/>
</dbReference>
<dbReference type="InterPro" id="IPR001094">
    <property type="entry name" value="Flavdoxin-like"/>
</dbReference>
<dbReference type="InterPro" id="IPR050722">
    <property type="entry name" value="Pyruvate:ferred/Flavod_OxRd"/>
</dbReference>
<comment type="caution">
    <text evidence="11">The sequence shown here is derived from an EMBL/GenBank/DDBJ whole genome shotgun (WGS) entry which is preliminary data.</text>
</comment>
<evidence type="ECO:0000256" key="2">
    <source>
        <dbReference type="ARBA" id="ARBA00001974"/>
    </source>
</evidence>
<dbReference type="Gene3D" id="1.20.990.10">
    <property type="entry name" value="NADPH-cytochrome p450 Reductase, Chain A, domain 3"/>
    <property type="match status" value="1"/>
</dbReference>
<evidence type="ECO:0000313" key="11">
    <source>
        <dbReference type="EMBL" id="CAE8684023.1"/>
    </source>
</evidence>
<evidence type="ECO:0000259" key="10">
    <source>
        <dbReference type="PROSITE" id="PS51384"/>
    </source>
</evidence>
<gene>
    <name evidence="11" type="ORF">PGLA2088_LOCUS23765</name>
</gene>
<keyword evidence="4" id="KW-0288">FMN</keyword>
<evidence type="ECO:0000256" key="6">
    <source>
        <dbReference type="ARBA" id="ARBA00022857"/>
    </source>
</evidence>
<organism evidence="11 12">
    <name type="scientific">Polarella glacialis</name>
    <name type="common">Dinoflagellate</name>
    <dbReference type="NCBI Taxonomy" id="89957"/>
    <lineage>
        <taxon>Eukaryota</taxon>
        <taxon>Sar</taxon>
        <taxon>Alveolata</taxon>
        <taxon>Dinophyceae</taxon>
        <taxon>Suessiales</taxon>
        <taxon>Suessiaceae</taxon>
        <taxon>Polarella</taxon>
    </lineage>
</organism>
<dbReference type="SUPFAM" id="SSF54862">
    <property type="entry name" value="4Fe-4S ferredoxins"/>
    <property type="match status" value="1"/>
</dbReference>
<dbReference type="InterPro" id="IPR017938">
    <property type="entry name" value="Riboflavin_synthase-like_b-brl"/>
</dbReference>
<evidence type="ECO:0000256" key="7">
    <source>
        <dbReference type="ARBA" id="ARBA00023002"/>
    </source>
</evidence>
<dbReference type="Pfam" id="PF00258">
    <property type="entry name" value="Flavodoxin_1"/>
    <property type="match status" value="1"/>
</dbReference>
<dbReference type="Gene3D" id="3.40.50.970">
    <property type="match status" value="1"/>
</dbReference>
<comment type="cofactor">
    <cofactor evidence="2">
        <name>FAD</name>
        <dbReference type="ChEBI" id="CHEBI:57692"/>
    </cofactor>
</comment>
<evidence type="ECO:0000313" key="12">
    <source>
        <dbReference type="Proteomes" id="UP000626109"/>
    </source>
</evidence>
<dbReference type="Gene3D" id="3.40.50.360">
    <property type="match status" value="1"/>
</dbReference>
<dbReference type="PROSITE" id="PS50902">
    <property type="entry name" value="FLAVODOXIN_LIKE"/>
    <property type="match status" value="1"/>
</dbReference>
<reference evidence="11" key="1">
    <citation type="submission" date="2021-02" db="EMBL/GenBank/DDBJ databases">
        <authorList>
            <person name="Dougan E. K."/>
            <person name="Rhodes N."/>
            <person name="Thang M."/>
            <person name="Chan C."/>
        </authorList>
    </citation>
    <scope>NUCLEOTIDE SEQUENCE</scope>
</reference>
<dbReference type="InterPro" id="IPR017900">
    <property type="entry name" value="4Fe4S_Fe_S_CS"/>
</dbReference>
<dbReference type="SMART" id="SM00890">
    <property type="entry name" value="EKR"/>
    <property type="match status" value="1"/>
</dbReference>
<dbReference type="Pfam" id="PF12838">
    <property type="entry name" value="Fer4_7"/>
    <property type="match status" value="1"/>
</dbReference>
<dbReference type="SUPFAM" id="SSF52518">
    <property type="entry name" value="Thiamin diphosphate-binding fold (THDP-binding)"/>
    <property type="match status" value="1"/>
</dbReference>
<dbReference type="InterPro" id="IPR019456">
    <property type="entry name" value="Pyrv-flavodox_OxRtase_EKR"/>
</dbReference>
<dbReference type="GO" id="GO:0016903">
    <property type="term" value="F:oxidoreductase activity, acting on the aldehyde or oxo group of donors"/>
    <property type="evidence" value="ECO:0007669"/>
    <property type="project" value="InterPro"/>
</dbReference>
<dbReference type="InterPro" id="IPR002869">
    <property type="entry name" value="Pyrv_flavodox_OxRed_cen"/>
</dbReference>
<dbReference type="SUPFAM" id="SSF52343">
    <property type="entry name" value="Ferredoxin reductase-like, C-terminal NADP-linked domain"/>
    <property type="match status" value="1"/>
</dbReference>
<dbReference type="InterPro" id="IPR019752">
    <property type="entry name" value="Pyrv/ketoisovalerate_OxRed_cat"/>
</dbReference>
<dbReference type="InterPro" id="IPR039261">
    <property type="entry name" value="FNR_nucleotide-bd"/>
</dbReference>
<dbReference type="PANTHER" id="PTHR32154">
    <property type="entry name" value="PYRUVATE-FLAVODOXIN OXIDOREDUCTASE-RELATED"/>
    <property type="match status" value="1"/>
</dbReference>
<dbReference type="GO" id="GO:0006979">
    <property type="term" value="P:response to oxidative stress"/>
    <property type="evidence" value="ECO:0007669"/>
    <property type="project" value="TreeGrafter"/>
</dbReference>
<name>A0A813JVR0_POLGL</name>
<dbReference type="InterPro" id="IPR003097">
    <property type="entry name" value="CysJ-like_FAD-binding"/>
</dbReference>
<dbReference type="PRINTS" id="PR00371">
    <property type="entry name" value="FPNCR"/>
</dbReference>
<dbReference type="InterPro" id="IPR029039">
    <property type="entry name" value="Flavoprotein-like_sf"/>
</dbReference>
<dbReference type="SUPFAM" id="SSF53323">
    <property type="entry name" value="Pyruvate-ferredoxin oxidoreductase, PFOR, domain III"/>
    <property type="match status" value="1"/>
</dbReference>
<keyword evidence="3" id="KW-0285">Flavoprotein</keyword>
<dbReference type="Pfam" id="PF01558">
    <property type="entry name" value="POR"/>
    <property type="match status" value="1"/>
</dbReference>
<dbReference type="PANTHER" id="PTHR32154:SF0">
    <property type="entry name" value="PYRUVATE-FLAVODOXIN OXIDOREDUCTASE-RELATED"/>
    <property type="match status" value="1"/>
</dbReference>
<dbReference type="PRINTS" id="PR00369">
    <property type="entry name" value="FLAVODOXIN"/>
</dbReference>
<keyword evidence="7" id="KW-0560">Oxidoreductase</keyword>
<dbReference type="PROSITE" id="PS00198">
    <property type="entry name" value="4FE4S_FER_1"/>
    <property type="match status" value="1"/>
</dbReference>
<evidence type="ECO:0000256" key="4">
    <source>
        <dbReference type="ARBA" id="ARBA00022643"/>
    </source>
</evidence>
<dbReference type="Gene3D" id="3.30.70.20">
    <property type="match status" value="1"/>
</dbReference>
<feature type="domain" description="Flavodoxin-like" evidence="8">
    <location>
        <begin position="835"/>
        <end position="985"/>
    </location>
</feature>
<dbReference type="InterPro" id="IPR037112">
    <property type="entry name" value="Pyrv-flavodox_OxR_EKR_sf"/>
</dbReference>
<dbReference type="GO" id="GO:0010181">
    <property type="term" value="F:FMN binding"/>
    <property type="evidence" value="ECO:0007669"/>
    <property type="project" value="InterPro"/>
</dbReference>
<dbReference type="Pfam" id="PF00667">
    <property type="entry name" value="FAD_binding_1"/>
    <property type="match status" value="1"/>
</dbReference>
<dbReference type="PROSITE" id="PS51384">
    <property type="entry name" value="FAD_FR"/>
    <property type="match status" value="1"/>
</dbReference>
<evidence type="ECO:0000259" key="8">
    <source>
        <dbReference type="PROSITE" id="PS50902"/>
    </source>
</evidence>
<dbReference type="PROSITE" id="PS51379">
    <property type="entry name" value="4FE4S_FER_2"/>
    <property type="match status" value="2"/>
</dbReference>
<dbReference type="InterPro" id="IPR011766">
    <property type="entry name" value="TPP_enzyme_TPP-bd"/>
</dbReference>
<proteinExistence type="predicted"/>
<feature type="domain" description="4Fe-4S ferredoxin-type" evidence="9">
    <location>
        <begin position="366"/>
        <end position="395"/>
    </location>
</feature>
<dbReference type="Pfam" id="PF10371">
    <property type="entry name" value="EKR"/>
    <property type="match status" value="1"/>
</dbReference>
<dbReference type="SUPFAM" id="SSF63380">
    <property type="entry name" value="Riboflavin synthase domain-like"/>
    <property type="match status" value="1"/>
</dbReference>
<feature type="non-terminal residue" evidence="11">
    <location>
        <position position="1305"/>
    </location>
</feature>
<keyword evidence="5" id="KW-0274">FAD</keyword>
<dbReference type="InterPro" id="IPR017927">
    <property type="entry name" value="FAD-bd_FR_type"/>
</dbReference>
<evidence type="ECO:0000259" key="9">
    <source>
        <dbReference type="PROSITE" id="PS51379"/>
    </source>
</evidence>
<dbReference type="Gene3D" id="2.40.30.10">
    <property type="entry name" value="Translation factors"/>
    <property type="match status" value="1"/>
</dbReference>
<evidence type="ECO:0008006" key="13">
    <source>
        <dbReference type="Google" id="ProtNLM"/>
    </source>
</evidence>
<dbReference type="InterPro" id="IPR008254">
    <property type="entry name" value="Flavodoxin/NO_synth"/>
</dbReference>
<feature type="domain" description="FAD-binding FR-type" evidence="10">
    <location>
        <begin position="1022"/>
        <end position="1258"/>
    </location>
</feature>